<dbReference type="EMBL" id="VUJU01016646">
    <property type="protein sequence ID" value="KAF0688133.1"/>
    <property type="molecule type" value="Genomic_DNA"/>
</dbReference>
<organism evidence="1 2">
    <name type="scientific">Aphis craccivora</name>
    <name type="common">Cowpea aphid</name>
    <dbReference type="NCBI Taxonomy" id="307492"/>
    <lineage>
        <taxon>Eukaryota</taxon>
        <taxon>Metazoa</taxon>
        <taxon>Ecdysozoa</taxon>
        <taxon>Arthropoda</taxon>
        <taxon>Hexapoda</taxon>
        <taxon>Insecta</taxon>
        <taxon>Pterygota</taxon>
        <taxon>Neoptera</taxon>
        <taxon>Paraneoptera</taxon>
        <taxon>Hemiptera</taxon>
        <taxon>Sternorrhyncha</taxon>
        <taxon>Aphidomorpha</taxon>
        <taxon>Aphidoidea</taxon>
        <taxon>Aphididae</taxon>
        <taxon>Aphidini</taxon>
        <taxon>Aphis</taxon>
        <taxon>Aphis</taxon>
    </lineage>
</organism>
<evidence type="ECO:0000313" key="1">
    <source>
        <dbReference type="EMBL" id="KAF0688133.1"/>
    </source>
</evidence>
<gene>
    <name evidence="1" type="ORF">FWK35_00032769</name>
</gene>
<comment type="caution">
    <text evidence="1">The sequence shown here is derived from an EMBL/GenBank/DDBJ whole genome shotgun (WGS) entry which is preliminary data.</text>
</comment>
<sequence>MFISGLQMCTNGITIVGKLTYIRDNQKFNADQLSVTTLTNIPIQGGNATRKAFSIRDTFKEFFSSSIGSIPWQNNLRSSVIVISISCSLFMMRFKMFNMKMPVHTCPIHHRSVPKLVRAQTENRSATNFF</sequence>
<protein>
    <submittedName>
        <fullName evidence="1">Protein ANTAGONIST OF LIKE HETEROCHROMATIN PROTEIN 1-like</fullName>
    </submittedName>
</protein>
<reference evidence="1 2" key="1">
    <citation type="submission" date="2019-08" db="EMBL/GenBank/DDBJ databases">
        <title>Whole genome of Aphis craccivora.</title>
        <authorList>
            <person name="Voronova N.V."/>
            <person name="Shulinski R.S."/>
            <person name="Bandarenka Y.V."/>
            <person name="Zhorov D.G."/>
            <person name="Warner D."/>
        </authorList>
    </citation>
    <scope>NUCLEOTIDE SEQUENCE [LARGE SCALE GENOMIC DNA]</scope>
    <source>
        <strain evidence="1">180601</strain>
        <tissue evidence="1">Whole Body</tissue>
    </source>
</reference>
<keyword evidence="2" id="KW-1185">Reference proteome</keyword>
<evidence type="ECO:0000313" key="2">
    <source>
        <dbReference type="Proteomes" id="UP000478052"/>
    </source>
</evidence>
<dbReference type="Proteomes" id="UP000478052">
    <property type="component" value="Unassembled WGS sequence"/>
</dbReference>
<name>A0A6G0VI96_APHCR</name>
<proteinExistence type="predicted"/>
<accession>A0A6G0VI96</accession>
<dbReference type="AlphaFoldDB" id="A0A6G0VI96"/>